<dbReference type="KEGG" id="bbif:117204065"/>
<evidence type="ECO:0000256" key="4">
    <source>
        <dbReference type="ARBA" id="ARBA00033763"/>
    </source>
</evidence>
<keyword evidence="2 6" id="KW-0808">Transferase</keyword>
<keyword evidence="1 6" id="KW-0489">Methyltransferase</keyword>
<dbReference type="PANTHER" id="PTHR45904:SF2">
    <property type="entry name" value="TRNA (URACIL-5-)-METHYLTRANSFERASE HOMOLOG A"/>
    <property type="match status" value="1"/>
</dbReference>
<feature type="compositionally biased region" description="Polar residues" evidence="7">
    <location>
        <begin position="1234"/>
        <end position="1254"/>
    </location>
</feature>
<feature type="compositionally biased region" description="Basic and acidic residues" evidence="7">
    <location>
        <begin position="1558"/>
        <end position="1573"/>
    </location>
</feature>
<protein>
    <recommendedName>
        <fullName evidence="4">tRNA (uracil(54)-C(5))-methyltransferase</fullName>
        <ecNumber evidence="4">2.1.1.35</ecNumber>
    </recommendedName>
</protein>
<dbReference type="Proteomes" id="UP000515164">
    <property type="component" value="Unplaced"/>
</dbReference>
<accession>A0A6P8M6C2</accession>
<feature type="compositionally biased region" description="Low complexity" evidence="7">
    <location>
        <begin position="1197"/>
        <end position="1210"/>
    </location>
</feature>
<feature type="region of interest" description="Disordered" evidence="7">
    <location>
        <begin position="1115"/>
        <end position="1264"/>
    </location>
</feature>
<reference evidence="9" key="1">
    <citation type="submission" date="2025-08" db="UniProtKB">
        <authorList>
            <consortium name="RefSeq"/>
        </authorList>
    </citation>
    <scope>IDENTIFICATION</scope>
    <source>
        <tissue evidence="9">Muscle</tissue>
    </source>
</reference>
<feature type="compositionally biased region" description="Basic and acidic residues" evidence="7">
    <location>
        <begin position="292"/>
        <end position="302"/>
    </location>
</feature>
<evidence type="ECO:0000313" key="9">
    <source>
        <dbReference type="RefSeq" id="XP_033296977.1"/>
    </source>
</evidence>
<dbReference type="GO" id="GO:0030697">
    <property type="term" value="F:tRNA (uracil(54)-C5)-methyltransferase activity, S-adenosyl methionine-dependent"/>
    <property type="evidence" value="ECO:0007669"/>
    <property type="project" value="UniProtKB-EC"/>
</dbReference>
<dbReference type="GO" id="GO:0003723">
    <property type="term" value="F:RNA binding"/>
    <property type="evidence" value="ECO:0007669"/>
    <property type="project" value="TreeGrafter"/>
</dbReference>
<feature type="compositionally biased region" description="Polar residues" evidence="7">
    <location>
        <begin position="1548"/>
        <end position="1557"/>
    </location>
</feature>
<feature type="compositionally biased region" description="Basic residues" evidence="7">
    <location>
        <begin position="1136"/>
        <end position="1148"/>
    </location>
</feature>
<dbReference type="InterPro" id="IPR045850">
    <property type="entry name" value="TRM2_met"/>
</dbReference>
<dbReference type="InterPro" id="IPR029063">
    <property type="entry name" value="SAM-dependent_MTases_sf"/>
</dbReference>
<feature type="region of interest" description="Disordered" evidence="7">
    <location>
        <begin position="1548"/>
        <end position="1609"/>
    </location>
</feature>
<feature type="compositionally biased region" description="Pro residues" evidence="7">
    <location>
        <begin position="1153"/>
        <end position="1162"/>
    </location>
</feature>
<evidence type="ECO:0000313" key="8">
    <source>
        <dbReference type="Proteomes" id="UP000515164"/>
    </source>
</evidence>
<evidence type="ECO:0000256" key="7">
    <source>
        <dbReference type="SAM" id="MobiDB-lite"/>
    </source>
</evidence>
<sequence>MYIFVHESSGAVTIEGENYQVVDECIEEEDTSNGVQHKYVQNIDTEKQSNTSDKNIQQSDDTNERKENINIENRTNIDVGKNKNTIVEEKSDSYMEKDENTIVEEKSNSCMEKDEDTIVEEKSESYMEKDENIIVEEKNESYMEKNENTIVEEKSDSYMEKNENTTIEKEECTKIKENENITIRKEKDTNIDMNDDISMEKDEEVPIVDSTNSALSDNLNPNDNDGNNKSNMENKCSQQSNVESIDFTADITLDQLDQQRSMTDEDILHNLDEIENIELDPKDFQIQEENEPMEKGTKDHSSHTKSKFVKESEEDESINVDKTTSNTINKEIKQEKSEKSEKNDWYEKKLIEKETIIKERLSKVARVLGISYPFYEKWLEHEEKINGSPLCKLKPSRRCCLDKPYTNRWKFICNKKDIHESITEVDNPDISFSKNRKIVWKLEPSGAWGVNINNESQFPSFVLRAVKIFEDFLQTTEQSLISHNSSDVNFSDDVSIDVVSKKDTNNEERQDWLWLVVRCNSMDELMLFATGQNISRSTMDRLKQVYESGPGKDCNVKSLYCKSTNKYDDTAVTDTTFLVGSEALDEIVGGLKVQLAPKTNFWSNTAGAENVATAVIDLLAPTPKTTVLEIGCGIGLIGLMMASKCQQVIGVDSPSEVEEAEMTCELNNIKNASFIMGSPIEVTTKIIAAVKNRKTCAIINANTNVGRAIEVMTALRKIPSLKRIVMITTLTKQSVRAILELARPGDHSHGSPFIPIVACVVDTLPNGPHFEAVILMQRRMINKFTQIWSQKTAGEDIKSSEIKIVHEKINQQNTNQIGKKISSKPTELQTKMNFNKFLVKNHARKSKISIKKAFYIKHAENSSIKNRFKRKRSHSPDKGETPKKLMKKFSKSCVIAWHPDQASKKKKEWDTGNSQLCTNIFHEKKMQERPKEQTDLRERLSHNRLDTDIAQTLKEHQALLEIAKEKLSGPAPTVDMNTAKQLQNMLNVVLEQTNKLQSQLPRSVWDRIASPGNINPGQRENKQDDPLLKGRYVQEMGSQDILITMPNKRFLDNDEPEPKSMYKKYNNLSPLEPNTIMPVAYAINSREEKSFRITPERFARSFRVEVSQNRDLRSCRNEMENMKKPISPVRRQISSPKHRVTPPKRLSPKRPLLSPPRRPCSPPRRHFSPLQRPTSPVYRQRSPIRRQISPLRRPVSPRRMSPLRQPSSPRRPSPPRRIEMSMNRPMSPLRHQVSPRQMSPIRSTVSPRRQSSSMKRPISPLRRQIPSPNRMIFSRQEMLLSRRQAIPQERQQTSTMRRMESHKLVFERPTLSRQQSPQKRQMSPSRFTDDWDIPNRRAIEQNIWVRPVEQIPEQNIWRSEQTPASSNNWEQITCNDRRRKSFNQEKWETAKDPMCSDSWNNGGNTWNSKQMYTKPMIKETWSLNSDNKWSPMSMPGSSNDNWNIRGKDSLSACTESWMDNKNQGRWESLNVKDSWKCDKEDLNDLPEDAKDPWGDDGISDLKERWHKFESTGTSNAWVRENEQQRGDSWNSKYNKDNWQNKGLSFVTKSQWQNNDSKNIGESRWLPHSDERKPTCSGWQNGNSVGSWQFQNPNFQSQRSFPSTQFKSSY</sequence>
<dbReference type="GO" id="GO:0032259">
    <property type="term" value="P:methylation"/>
    <property type="evidence" value="ECO:0007669"/>
    <property type="project" value="UniProtKB-KW"/>
</dbReference>
<evidence type="ECO:0000256" key="5">
    <source>
        <dbReference type="ARBA" id="ARBA00047278"/>
    </source>
</evidence>
<comment type="catalytic activity">
    <reaction evidence="5">
        <text>uridine(54) in tRNA + S-adenosyl-L-methionine = 5-methyluridine(54) in tRNA + S-adenosyl-L-homocysteine + H(+)</text>
        <dbReference type="Rhea" id="RHEA:42712"/>
        <dbReference type="Rhea" id="RHEA-COMP:10167"/>
        <dbReference type="Rhea" id="RHEA-COMP:10193"/>
        <dbReference type="ChEBI" id="CHEBI:15378"/>
        <dbReference type="ChEBI" id="CHEBI:57856"/>
        <dbReference type="ChEBI" id="CHEBI:59789"/>
        <dbReference type="ChEBI" id="CHEBI:65315"/>
        <dbReference type="ChEBI" id="CHEBI:74447"/>
        <dbReference type="EC" id="2.1.1.35"/>
    </reaction>
    <physiologicalReaction direction="left-to-right" evidence="5">
        <dbReference type="Rhea" id="RHEA:42713"/>
    </physiologicalReaction>
</comment>
<proteinExistence type="inferred from homology"/>
<feature type="region of interest" description="Disordered" evidence="7">
    <location>
        <begin position="1308"/>
        <end position="1331"/>
    </location>
</feature>
<feature type="region of interest" description="Disordered" evidence="7">
    <location>
        <begin position="45"/>
        <end position="67"/>
    </location>
</feature>
<evidence type="ECO:0000256" key="2">
    <source>
        <dbReference type="ARBA" id="ARBA00022679"/>
    </source>
</evidence>
<dbReference type="SUPFAM" id="SSF53335">
    <property type="entry name" value="S-adenosyl-L-methionine-dependent methyltransferases"/>
    <property type="match status" value="1"/>
</dbReference>
<comment type="similarity">
    <text evidence="6">Belongs to the class I-like SAM-binding methyltransferase superfamily. RNA M5U methyltransferase family.</text>
</comment>
<evidence type="ECO:0000256" key="6">
    <source>
        <dbReference type="PROSITE-ProRule" id="PRU01024"/>
    </source>
</evidence>
<feature type="compositionally biased region" description="Polar residues" evidence="7">
    <location>
        <begin position="1311"/>
        <end position="1326"/>
    </location>
</feature>
<evidence type="ECO:0000256" key="3">
    <source>
        <dbReference type="ARBA" id="ARBA00022691"/>
    </source>
</evidence>
<feature type="binding site" evidence="6">
    <location>
        <position position="652"/>
    </location>
    <ligand>
        <name>S-adenosyl-L-methionine</name>
        <dbReference type="ChEBI" id="CHEBI:59789"/>
    </ligand>
</feature>
<evidence type="ECO:0000256" key="1">
    <source>
        <dbReference type="ARBA" id="ARBA00022603"/>
    </source>
</evidence>
<organism evidence="8 9">
    <name type="scientific">Bombus bifarius</name>
    <dbReference type="NCBI Taxonomy" id="103933"/>
    <lineage>
        <taxon>Eukaryota</taxon>
        <taxon>Metazoa</taxon>
        <taxon>Ecdysozoa</taxon>
        <taxon>Arthropoda</taxon>
        <taxon>Hexapoda</taxon>
        <taxon>Insecta</taxon>
        <taxon>Pterygota</taxon>
        <taxon>Neoptera</taxon>
        <taxon>Endopterygota</taxon>
        <taxon>Hymenoptera</taxon>
        <taxon>Apocrita</taxon>
        <taxon>Aculeata</taxon>
        <taxon>Apoidea</taxon>
        <taxon>Anthophila</taxon>
        <taxon>Apidae</taxon>
        <taxon>Bombus</taxon>
        <taxon>Pyrobombus</taxon>
    </lineage>
</organism>
<feature type="region of interest" description="Disordered" evidence="7">
    <location>
        <begin position="138"/>
        <end position="165"/>
    </location>
</feature>
<dbReference type="RefSeq" id="XP_033296977.1">
    <property type="nucleotide sequence ID" value="XM_033441086.1"/>
</dbReference>
<comment type="caution">
    <text evidence="6">Lacks conserved residue(s) required for the propagation of feature annotation.</text>
</comment>
<feature type="compositionally biased region" description="Polar residues" evidence="7">
    <location>
        <begin position="1576"/>
        <end position="1609"/>
    </location>
</feature>
<dbReference type="CDD" id="cd02440">
    <property type="entry name" value="AdoMet_MTases"/>
    <property type="match status" value="1"/>
</dbReference>
<dbReference type="PROSITE" id="PS51687">
    <property type="entry name" value="SAM_MT_RNA_M5U"/>
    <property type="match status" value="1"/>
</dbReference>
<dbReference type="Gene3D" id="3.40.50.150">
    <property type="entry name" value="Vaccinia Virus protein VP39"/>
    <property type="match status" value="1"/>
</dbReference>
<feature type="compositionally biased region" description="Low complexity" evidence="7">
    <location>
        <begin position="212"/>
        <end position="234"/>
    </location>
</feature>
<feature type="compositionally biased region" description="Polar residues" evidence="7">
    <location>
        <begin position="48"/>
        <end position="60"/>
    </location>
</feature>
<dbReference type="GeneID" id="117204065"/>
<keyword evidence="3 6" id="KW-0949">S-adenosyl-L-methionine</keyword>
<feature type="compositionally biased region" description="Acidic residues" evidence="7">
    <location>
        <begin position="193"/>
        <end position="206"/>
    </location>
</feature>
<dbReference type="PANTHER" id="PTHR45904">
    <property type="entry name" value="TRNA (URACIL-5-)-METHYLTRANSFERASE"/>
    <property type="match status" value="1"/>
</dbReference>
<feature type="region of interest" description="Disordered" evidence="7">
    <location>
        <begin position="291"/>
        <end position="323"/>
    </location>
</feature>
<keyword evidence="8" id="KW-1185">Reference proteome</keyword>
<feature type="region of interest" description="Disordered" evidence="7">
    <location>
        <begin position="192"/>
        <end position="241"/>
    </location>
</feature>
<gene>
    <name evidence="9" type="primary">LOC117204065</name>
</gene>
<dbReference type="InterPro" id="IPR010280">
    <property type="entry name" value="U5_MeTrfase_fam"/>
</dbReference>
<dbReference type="GO" id="GO:0006396">
    <property type="term" value="P:RNA processing"/>
    <property type="evidence" value="ECO:0007669"/>
    <property type="project" value="InterPro"/>
</dbReference>
<name>A0A6P8M6C2_9HYME</name>
<dbReference type="EC" id="2.1.1.35" evidence="4"/>